<evidence type="ECO:0000313" key="2">
    <source>
        <dbReference type="EMBL" id="TKG72588.1"/>
    </source>
</evidence>
<accession>A0ABY2SA94</accession>
<dbReference type="PANTHER" id="PTHR11079:SF179">
    <property type="entry name" value="TRNA(ADENINE(34)) DEAMINASE, CHLOROPLASTIC"/>
    <property type="match status" value="1"/>
</dbReference>
<comment type="caution">
    <text evidence="2">The sequence shown here is derived from an EMBL/GenBank/DDBJ whole genome shotgun (WGS) entry which is preliminary data.</text>
</comment>
<keyword evidence="3" id="KW-1185">Reference proteome</keyword>
<protein>
    <submittedName>
        <fullName evidence="2">Nucleoside deaminase</fullName>
    </submittedName>
</protein>
<dbReference type="PROSITE" id="PS51747">
    <property type="entry name" value="CYT_DCMP_DEAMINASES_2"/>
    <property type="match status" value="1"/>
</dbReference>
<dbReference type="CDD" id="cd01285">
    <property type="entry name" value="nucleoside_deaminase"/>
    <property type="match status" value="1"/>
</dbReference>
<gene>
    <name evidence="2" type="ORF">FCN18_04905</name>
</gene>
<dbReference type="Proteomes" id="UP000309992">
    <property type="component" value="Unassembled WGS sequence"/>
</dbReference>
<organism evidence="2 3">
    <name type="scientific">Prauserella endophytica</name>
    <dbReference type="NCBI Taxonomy" id="1592324"/>
    <lineage>
        <taxon>Bacteria</taxon>
        <taxon>Bacillati</taxon>
        <taxon>Actinomycetota</taxon>
        <taxon>Actinomycetes</taxon>
        <taxon>Pseudonocardiales</taxon>
        <taxon>Pseudonocardiaceae</taxon>
        <taxon>Prauserella</taxon>
        <taxon>Prauserella coralliicola group</taxon>
    </lineage>
</organism>
<dbReference type="EMBL" id="SWMS01000002">
    <property type="protein sequence ID" value="TKG72588.1"/>
    <property type="molecule type" value="Genomic_DNA"/>
</dbReference>
<dbReference type="Gene3D" id="3.40.140.10">
    <property type="entry name" value="Cytidine Deaminase, domain 2"/>
    <property type="match status" value="1"/>
</dbReference>
<dbReference type="InterPro" id="IPR016193">
    <property type="entry name" value="Cytidine_deaminase-like"/>
</dbReference>
<feature type="domain" description="CMP/dCMP-type deaminase" evidence="1">
    <location>
        <begin position="5"/>
        <end position="114"/>
    </location>
</feature>
<reference evidence="2 3" key="1">
    <citation type="journal article" date="2015" name="Antonie Van Leeuwenhoek">
        <title>Prauserella endophytica sp. nov., an endophytic actinobacterium isolated from Tamarix taklamakanensis.</title>
        <authorList>
            <person name="Liu J.M."/>
            <person name="Habden X."/>
            <person name="Guo L."/>
            <person name="Tuo L."/>
            <person name="Jiang Z.K."/>
            <person name="Liu S.W."/>
            <person name="Liu X.F."/>
            <person name="Chen L."/>
            <person name="Li R.F."/>
            <person name="Zhang Y.Q."/>
            <person name="Sun C.H."/>
        </authorList>
    </citation>
    <scope>NUCLEOTIDE SEQUENCE [LARGE SCALE GENOMIC DNA]</scope>
    <source>
        <strain evidence="2 3">CGMCC 4.7182</strain>
    </source>
</reference>
<evidence type="ECO:0000313" key="3">
    <source>
        <dbReference type="Proteomes" id="UP000309992"/>
    </source>
</evidence>
<dbReference type="Pfam" id="PF00383">
    <property type="entry name" value="dCMP_cyt_deam_1"/>
    <property type="match status" value="1"/>
</dbReference>
<proteinExistence type="predicted"/>
<name>A0ABY2SA94_9PSEU</name>
<dbReference type="PANTHER" id="PTHR11079">
    <property type="entry name" value="CYTOSINE DEAMINASE FAMILY MEMBER"/>
    <property type="match status" value="1"/>
</dbReference>
<dbReference type="RefSeq" id="WP_112269661.1">
    <property type="nucleotide sequence ID" value="NZ_SWMS01000002.1"/>
</dbReference>
<evidence type="ECO:0000259" key="1">
    <source>
        <dbReference type="PROSITE" id="PS51747"/>
    </source>
</evidence>
<dbReference type="InterPro" id="IPR002125">
    <property type="entry name" value="CMP_dCMP_dom"/>
</dbReference>
<dbReference type="SUPFAM" id="SSF53927">
    <property type="entry name" value="Cytidine deaminase-like"/>
    <property type="match status" value="1"/>
</dbReference>
<sequence>MAISETDLRHLRRCVELAREALDDGDEPFGSVLVSGAGSVLFEGRNRVRGGDSTRHPEFEISRWAAANLTPEARAAAVVYTSGEHCPMCAASHGWVGLGRIVYAVSSAQLSGWLSRWGAAPAPVAALPITTVVPAAVVEGPVPELEDEIRSLHRACFAPGAVDASPE</sequence>